<dbReference type="PANTHER" id="PTHR43597:SF3">
    <property type="entry name" value="CYSTEINE DESULFURATION PROTEIN SUFE"/>
    <property type="match status" value="1"/>
</dbReference>
<proteinExistence type="predicted"/>
<dbReference type="SUPFAM" id="SSF82649">
    <property type="entry name" value="SufE/NifU"/>
    <property type="match status" value="1"/>
</dbReference>
<feature type="domain" description="Fe-S metabolism associated" evidence="1">
    <location>
        <begin position="22"/>
        <end position="142"/>
    </location>
</feature>
<dbReference type="NCBIfam" id="NF006792">
    <property type="entry name" value="PRK09296.1"/>
    <property type="match status" value="1"/>
</dbReference>
<organism evidence="2 3">
    <name type="scientific">Candidatus Gullanella endobia</name>
    <dbReference type="NCBI Taxonomy" id="1070130"/>
    <lineage>
        <taxon>Bacteria</taxon>
        <taxon>Pseudomonadati</taxon>
        <taxon>Pseudomonadota</taxon>
        <taxon>Gammaproteobacteria</taxon>
        <taxon>Enterobacterales</taxon>
        <taxon>Enterobacteriaceae</taxon>
        <taxon>Candidatus Gullanella</taxon>
    </lineage>
</organism>
<protein>
    <submittedName>
        <fullName evidence="2">Cysteine desulfuration protein SufE</fullName>
    </submittedName>
</protein>
<gene>
    <name evidence="2" type="primary">sufE</name>
    <name evidence="2" type="ORF">FVIR_GE00125</name>
</gene>
<dbReference type="PANTHER" id="PTHR43597">
    <property type="entry name" value="SULFUR ACCEPTOR PROTEIN CSDE"/>
    <property type="match status" value="1"/>
</dbReference>
<dbReference type="Pfam" id="PF02657">
    <property type="entry name" value="SufE"/>
    <property type="match status" value="1"/>
</dbReference>
<evidence type="ECO:0000259" key="1">
    <source>
        <dbReference type="Pfam" id="PF02657"/>
    </source>
</evidence>
<sequence length="148" mass="16858">MLTIKKEHITMKNLPNRDKLLQNFSCCNNWEEKYLYIIELGRQLSPLASEMRTPYNLITACQSRVWIAMLTQSDGSIQLYGDSDAAIVKGLIAILFILYHNLNPSEIIAYDVLPFFNELSLSQYLTSSRLQGLGAMVRSIRAQAALRQ</sequence>
<dbReference type="EMBL" id="LN999832">
    <property type="protein sequence ID" value="CUX95909.1"/>
    <property type="molecule type" value="Genomic_DNA"/>
</dbReference>
<keyword evidence="3" id="KW-1185">Reference proteome</keyword>
<evidence type="ECO:0000313" key="2">
    <source>
        <dbReference type="EMBL" id="CUX95909.1"/>
    </source>
</evidence>
<dbReference type="PATRIC" id="fig|1070130.3.peg.203"/>
<dbReference type="STRING" id="1070130.FVIR_GE00125"/>
<evidence type="ECO:0000313" key="3">
    <source>
        <dbReference type="Proteomes" id="UP000095665"/>
    </source>
</evidence>
<dbReference type="KEGG" id="ged:FVIR_GE00125"/>
<dbReference type="AlphaFoldDB" id="A0A143WSQ1"/>
<accession>A0A143WSQ1</accession>
<reference evidence="3" key="1">
    <citation type="submission" date="2016-01" db="EMBL/GenBank/DDBJ databases">
        <authorList>
            <person name="Husnik F."/>
        </authorList>
    </citation>
    <scope>NUCLEOTIDE SEQUENCE [LARGE SCALE GENOMIC DNA]</scope>
</reference>
<dbReference type="InterPro" id="IPR003808">
    <property type="entry name" value="Fe-S_metab-assoc_dom"/>
</dbReference>
<dbReference type="Proteomes" id="UP000095665">
    <property type="component" value="Chromosome I"/>
</dbReference>
<name>A0A143WSQ1_9ENTR</name>
<dbReference type="Gene3D" id="3.90.1010.10">
    <property type="match status" value="1"/>
</dbReference>